<dbReference type="Pfam" id="PF00027">
    <property type="entry name" value="cNMP_binding"/>
    <property type="match status" value="1"/>
</dbReference>
<feature type="transmembrane region" description="Helical" evidence="11">
    <location>
        <begin position="205"/>
        <end position="221"/>
    </location>
</feature>
<dbReference type="GO" id="GO:0005216">
    <property type="term" value="F:monoatomic ion channel activity"/>
    <property type="evidence" value="ECO:0007669"/>
    <property type="project" value="InterPro"/>
</dbReference>
<dbReference type="Proteomes" id="UP001293593">
    <property type="component" value="Unassembled WGS sequence"/>
</dbReference>
<keyword evidence="4 11" id="KW-0812">Transmembrane</keyword>
<dbReference type="PROSITE" id="PS50042">
    <property type="entry name" value="CNMP_BINDING_3"/>
    <property type="match status" value="1"/>
</dbReference>
<evidence type="ECO:0000256" key="5">
    <source>
        <dbReference type="ARBA" id="ARBA00022989"/>
    </source>
</evidence>
<evidence type="ECO:0000313" key="14">
    <source>
        <dbReference type="Proteomes" id="UP001293593"/>
    </source>
</evidence>
<dbReference type="SUPFAM" id="SSF51206">
    <property type="entry name" value="cAMP-binding domain-like"/>
    <property type="match status" value="1"/>
</dbReference>
<keyword evidence="8" id="KW-1071">Ligand-gated ion channel</keyword>
<evidence type="ECO:0000256" key="2">
    <source>
        <dbReference type="ARBA" id="ARBA00010486"/>
    </source>
</evidence>
<dbReference type="GO" id="GO:0016020">
    <property type="term" value="C:membrane"/>
    <property type="evidence" value="ECO:0007669"/>
    <property type="project" value="UniProtKB-SubCell"/>
</dbReference>
<keyword evidence="6" id="KW-0406">Ion transport</keyword>
<evidence type="ECO:0000256" key="9">
    <source>
        <dbReference type="ARBA" id="ARBA00023303"/>
    </source>
</evidence>
<dbReference type="PANTHER" id="PTHR45651:SF9">
    <property type="entry name" value="CYCLIC NUCLEOTIDE-GATED ION CHANNEL 14-RELATED"/>
    <property type="match status" value="1"/>
</dbReference>
<name>A0AAE1JPP4_9FABA</name>
<evidence type="ECO:0000313" key="13">
    <source>
        <dbReference type="EMBL" id="KAK4274341.1"/>
    </source>
</evidence>
<evidence type="ECO:0000256" key="11">
    <source>
        <dbReference type="SAM" id="Phobius"/>
    </source>
</evidence>
<dbReference type="CDD" id="cd00038">
    <property type="entry name" value="CAP_ED"/>
    <property type="match status" value="1"/>
</dbReference>
<comment type="caution">
    <text evidence="13">The sequence shown here is derived from an EMBL/GenBank/DDBJ whole genome shotgun (WGS) entry which is preliminary data.</text>
</comment>
<dbReference type="PANTHER" id="PTHR45651">
    <property type="entry name" value="CYCLIC NUCLEOTIDE-GATED ION CHANNEL 15-RELATED-RELATED"/>
    <property type="match status" value="1"/>
</dbReference>
<dbReference type="AlphaFoldDB" id="A0AAE1JPP4"/>
<keyword evidence="9" id="KW-0407">Ion channel</keyword>
<feature type="transmembrane region" description="Helical" evidence="11">
    <location>
        <begin position="242"/>
        <end position="263"/>
    </location>
</feature>
<keyword evidence="5 11" id="KW-1133">Transmembrane helix</keyword>
<sequence>MKLKKDKSLGFSIYSEQNQERSKSKARIHPEGQTRIDDNYRVKRKIPSPEKHVIFAEKHEQRKKKKMMIFDPESDAYLRWNRVFLRFCLLALFIDPLYFYVPISENDGISACMTTDSGLTIVLACLRTLSDIFYLLNMLIKFRTAYVHPNSRVFGRGELVMDPWLIAKRYLRSEFIIDIGATTPLPQILIWRIRSSHEDQPSHTLILIILLQYFLRLYLIFPLRSHIVKAAGIATKAAWAGAAYNLLVYLLVTHVLGALWYLFSFERTVTCWNSECQSESQCALKYLNCRTSNDDDRIKWVNSTSVFTYCNPSNSNGFNFGIFAPGVSYNISSSKFVPRYAYCLWWGLQEMSCYAQNLTATPFILESTFGILVCTLGLILFAHLIGNVQNYLQSITVKFEEWRHQRYDTEQWMEHRQLPQYLRERVRRFQQYKWLATQGTNEESILRGLPKDLRRDIQCYLRLDLIRPVPFFSQMDDQLLEVICERSVLFLSPRDSYIIREGDPVTEMLFIISGQLESSTTDGGRTGFFNSNVMKPGDFCGGELLSWALLPTTTTLNLPSSTRTVKALVEVEAFALKAEDLKFVANQFRRFHSKKLQHTFRFYSYHWRTWAACFIQASWRRYKNRMEAMSLGKDQSFDFDEMGHSKQVPSFVTSSDSSLSEPMDVSRRGALRMVDIEMPNLQKPEEPDFSKDAEDI</sequence>
<comment type="similarity">
    <text evidence="2">Belongs to the cyclic nucleotide-gated cation channel (TC 1.A.1.5) family.</text>
</comment>
<dbReference type="Gene3D" id="2.60.120.10">
    <property type="entry name" value="Jelly Rolls"/>
    <property type="match status" value="1"/>
</dbReference>
<evidence type="ECO:0000256" key="7">
    <source>
        <dbReference type="ARBA" id="ARBA00023136"/>
    </source>
</evidence>
<dbReference type="Gene3D" id="1.10.287.70">
    <property type="match status" value="1"/>
</dbReference>
<feature type="transmembrane region" description="Helical" evidence="11">
    <location>
        <begin position="121"/>
        <end position="140"/>
    </location>
</feature>
<comment type="subcellular location">
    <subcellularLocation>
        <location evidence="1">Membrane</location>
        <topology evidence="1">Multi-pass membrane protein</topology>
    </subcellularLocation>
</comment>
<keyword evidence="3" id="KW-0813">Transport</keyword>
<evidence type="ECO:0000256" key="6">
    <source>
        <dbReference type="ARBA" id="ARBA00023065"/>
    </source>
</evidence>
<dbReference type="SMART" id="SM00100">
    <property type="entry name" value="cNMP"/>
    <property type="match status" value="1"/>
</dbReference>
<protein>
    <recommendedName>
        <fullName evidence="12">Cyclic nucleotide-binding domain-containing protein</fullName>
    </recommendedName>
</protein>
<organism evidence="13 14">
    <name type="scientific">Acacia crassicarpa</name>
    <name type="common">northern wattle</name>
    <dbReference type="NCBI Taxonomy" id="499986"/>
    <lineage>
        <taxon>Eukaryota</taxon>
        <taxon>Viridiplantae</taxon>
        <taxon>Streptophyta</taxon>
        <taxon>Embryophyta</taxon>
        <taxon>Tracheophyta</taxon>
        <taxon>Spermatophyta</taxon>
        <taxon>Magnoliopsida</taxon>
        <taxon>eudicotyledons</taxon>
        <taxon>Gunneridae</taxon>
        <taxon>Pentapetalae</taxon>
        <taxon>rosids</taxon>
        <taxon>fabids</taxon>
        <taxon>Fabales</taxon>
        <taxon>Fabaceae</taxon>
        <taxon>Caesalpinioideae</taxon>
        <taxon>mimosoid clade</taxon>
        <taxon>Acacieae</taxon>
        <taxon>Acacia</taxon>
    </lineage>
</organism>
<feature type="compositionally biased region" description="Basic and acidic residues" evidence="10">
    <location>
        <begin position="18"/>
        <end position="31"/>
    </location>
</feature>
<keyword evidence="14" id="KW-1185">Reference proteome</keyword>
<evidence type="ECO:0000256" key="1">
    <source>
        <dbReference type="ARBA" id="ARBA00004141"/>
    </source>
</evidence>
<proteinExistence type="inferred from homology"/>
<dbReference type="InterPro" id="IPR005821">
    <property type="entry name" value="Ion_trans_dom"/>
</dbReference>
<dbReference type="EMBL" id="JAWXYG010000004">
    <property type="protein sequence ID" value="KAK4274341.1"/>
    <property type="molecule type" value="Genomic_DNA"/>
</dbReference>
<dbReference type="Pfam" id="PF00520">
    <property type="entry name" value="Ion_trans"/>
    <property type="match status" value="1"/>
</dbReference>
<feature type="region of interest" description="Disordered" evidence="10">
    <location>
        <begin position="1"/>
        <end position="31"/>
    </location>
</feature>
<dbReference type="InterPro" id="IPR018490">
    <property type="entry name" value="cNMP-bd_dom_sf"/>
</dbReference>
<evidence type="ECO:0000259" key="12">
    <source>
        <dbReference type="PROSITE" id="PS50042"/>
    </source>
</evidence>
<feature type="domain" description="Cyclic nucleotide-binding" evidence="12">
    <location>
        <begin position="471"/>
        <end position="541"/>
    </location>
</feature>
<keyword evidence="7 11" id="KW-0472">Membrane</keyword>
<dbReference type="InterPro" id="IPR014710">
    <property type="entry name" value="RmlC-like_jellyroll"/>
</dbReference>
<dbReference type="SUPFAM" id="SSF81324">
    <property type="entry name" value="Voltage-gated potassium channels"/>
    <property type="match status" value="1"/>
</dbReference>
<evidence type="ECO:0000256" key="10">
    <source>
        <dbReference type="SAM" id="MobiDB-lite"/>
    </source>
</evidence>
<evidence type="ECO:0000256" key="3">
    <source>
        <dbReference type="ARBA" id="ARBA00022448"/>
    </source>
</evidence>
<gene>
    <name evidence="13" type="ORF">QN277_017575</name>
</gene>
<reference evidence="13" key="1">
    <citation type="submission" date="2023-10" db="EMBL/GenBank/DDBJ databases">
        <title>Chromosome-level genome of the transformable northern wattle, Acacia crassicarpa.</title>
        <authorList>
            <person name="Massaro I."/>
            <person name="Sinha N.R."/>
            <person name="Poethig S."/>
            <person name="Leichty A.R."/>
        </authorList>
    </citation>
    <scope>NUCLEOTIDE SEQUENCE</scope>
    <source>
        <strain evidence="13">Acra3RX</strain>
        <tissue evidence="13">Leaf</tissue>
    </source>
</reference>
<dbReference type="Gene3D" id="1.10.287.630">
    <property type="entry name" value="Helix hairpin bin"/>
    <property type="match status" value="1"/>
</dbReference>
<dbReference type="InterPro" id="IPR000595">
    <property type="entry name" value="cNMP-bd_dom"/>
</dbReference>
<evidence type="ECO:0000256" key="8">
    <source>
        <dbReference type="ARBA" id="ARBA00023286"/>
    </source>
</evidence>
<accession>A0AAE1JPP4</accession>
<evidence type="ECO:0000256" key="4">
    <source>
        <dbReference type="ARBA" id="ARBA00022692"/>
    </source>
</evidence>
<feature type="transmembrane region" description="Helical" evidence="11">
    <location>
        <begin position="83"/>
        <end position="101"/>
    </location>
</feature>